<organism evidence="1 2">
    <name type="scientific">Rhipicephalus sanguineus</name>
    <name type="common">Brown dog tick</name>
    <name type="synonym">Ixodes sanguineus</name>
    <dbReference type="NCBI Taxonomy" id="34632"/>
    <lineage>
        <taxon>Eukaryota</taxon>
        <taxon>Metazoa</taxon>
        <taxon>Ecdysozoa</taxon>
        <taxon>Arthropoda</taxon>
        <taxon>Chelicerata</taxon>
        <taxon>Arachnida</taxon>
        <taxon>Acari</taxon>
        <taxon>Parasitiformes</taxon>
        <taxon>Ixodida</taxon>
        <taxon>Ixodoidea</taxon>
        <taxon>Ixodidae</taxon>
        <taxon>Rhipicephalinae</taxon>
        <taxon>Rhipicephalus</taxon>
        <taxon>Rhipicephalus</taxon>
    </lineage>
</organism>
<dbReference type="AlphaFoldDB" id="A0A9D4PEQ7"/>
<accession>A0A9D4PEQ7</accession>
<sequence length="75" mass="7954">MKEDTDNGAGVDLAQPTVALQRACSWLQSVHGEAIQGAGATDGPLPIKATRAHKHNCIPGRAQWVRRSREPAAAI</sequence>
<evidence type="ECO:0000313" key="2">
    <source>
        <dbReference type="Proteomes" id="UP000821837"/>
    </source>
</evidence>
<proteinExistence type="predicted"/>
<dbReference type="EMBL" id="JABSTV010001255">
    <property type="protein sequence ID" value="KAH7936059.1"/>
    <property type="molecule type" value="Genomic_DNA"/>
</dbReference>
<protein>
    <submittedName>
        <fullName evidence="1">Uncharacterized protein</fullName>
    </submittedName>
</protein>
<keyword evidence="2" id="KW-1185">Reference proteome</keyword>
<name>A0A9D4PEQ7_RHISA</name>
<reference evidence="1" key="2">
    <citation type="submission" date="2021-09" db="EMBL/GenBank/DDBJ databases">
        <authorList>
            <person name="Jia N."/>
            <person name="Wang J."/>
            <person name="Shi W."/>
            <person name="Du L."/>
            <person name="Sun Y."/>
            <person name="Zhan W."/>
            <person name="Jiang J."/>
            <person name="Wang Q."/>
            <person name="Zhang B."/>
            <person name="Ji P."/>
            <person name="Sakyi L.B."/>
            <person name="Cui X."/>
            <person name="Yuan T."/>
            <person name="Jiang B."/>
            <person name="Yang W."/>
            <person name="Lam T.T.-Y."/>
            <person name="Chang Q."/>
            <person name="Ding S."/>
            <person name="Wang X."/>
            <person name="Zhu J."/>
            <person name="Ruan X."/>
            <person name="Zhao L."/>
            <person name="Wei J."/>
            <person name="Que T."/>
            <person name="Du C."/>
            <person name="Cheng J."/>
            <person name="Dai P."/>
            <person name="Han X."/>
            <person name="Huang E."/>
            <person name="Gao Y."/>
            <person name="Liu J."/>
            <person name="Shao H."/>
            <person name="Ye R."/>
            <person name="Li L."/>
            <person name="Wei W."/>
            <person name="Wang X."/>
            <person name="Wang C."/>
            <person name="Huo Q."/>
            <person name="Li W."/>
            <person name="Guo W."/>
            <person name="Chen H."/>
            <person name="Chen S."/>
            <person name="Zhou L."/>
            <person name="Zhou L."/>
            <person name="Ni X."/>
            <person name="Tian J."/>
            <person name="Zhou Y."/>
            <person name="Sheng Y."/>
            <person name="Liu T."/>
            <person name="Pan Y."/>
            <person name="Xia L."/>
            <person name="Li J."/>
            <person name="Zhao F."/>
            <person name="Cao W."/>
        </authorList>
    </citation>
    <scope>NUCLEOTIDE SEQUENCE</scope>
    <source>
        <strain evidence="1">Rsan-2018</strain>
        <tissue evidence="1">Larvae</tissue>
    </source>
</reference>
<gene>
    <name evidence="1" type="ORF">HPB52_017518</name>
</gene>
<evidence type="ECO:0000313" key="1">
    <source>
        <dbReference type="EMBL" id="KAH7936059.1"/>
    </source>
</evidence>
<comment type="caution">
    <text evidence="1">The sequence shown here is derived from an EMBL/GenBank/DDBJ whole genome shotgun (WGS) entry which is preliminary data.</text>
</comment>
<dbReference type="Proteomes" id="UP000821837">
    <property type="component" value="Unassembled WGS sequence"/>
</dbReference>
<reference evidence="1" key="1">
    <citation type="journal article" date="2020" name="Cell">
        <title>Large-Scale Comparative Analyses of Tick Genomes Elucidate Their Genetic Diversity and Vector Capacities.</title>
        <authorList>
            <consortium name="Tick Genome and Microbiome Consortium (TIGMIC)"/>
            <person name="Jia N."/>
            <person name="Wang J."/>
            <person name="Shi W."/>
            <person name="Du L."/>
            <person name="Sun Y."/>
            <person name="Zhan W."/>
            <person name="Jiang J.F."/>
            <person name="Wang Q."/>
            <person name="Zhang B."/>
            <person name="Ji P."/>
            <person name="Bell-Sakyi L."/>
            <person name="Cui X.M."/>
            <person name="Yuan T.T."/>
            <person name="Jiang B.G."/>
            <person name="Yang W.F."/>
            <person name="Lam T.T."/>
            <person name="Chang Q.C."/>
            <person name="Ding S.J."/>
            <person name="Wang X.J."/>
            <person name="Zhu J.G."/>
            <person name="Ruan X.D."/>
            <person name="Zhao L."/>
            <person name="Wei J.T."/>
            <person name="Ye R.Z."/>
            <person name="Que T.C."/>
            <person name="Du C.H."/>
            <person name="Zhou Y.H."/>
            <person name="Cheng J.X."/>
            <person name="Dai P.F."/>
            <person name="Guo W.B."/>
            <person name="Han X.H."/>
            <person name="Huang E.J."/>
            <person name="Li L.F."/>
            <person name="Wei W."/>
            <person name="Gao Y.C."/>
            <person name="Liu J.Z."/>
            <person name="Shao H.Z."/>
            <person name="Wang X."/>
            <person name="Wang C.C."/>
            <person name="Yang T.C."/>
            <person name="Huo Q.B."/>
            <person name="Li W."/>
            <person name="Chen H.Y."/>
            <person name="Chen S.E."/>
            <person name="Zhou L.G."/>
            <person name="Ni X.B."/>
            <person name="Tian J.H."/>
            <person name="Sheng Y."/>
            <person name="Liu T."/>
            <person name="Pan Y.S."/>
            <person name="Xia L.Y."/>
            <person name="Li J."/>
            <person name="Zhao F."/>
            <person name="Cao W.C."/>
        </authorList>
    </citation>
    <scope>NUCLEOTIDE SEQUENCE</scope>
    <source>
        <strain evidence="1">Rsan-2018</strain>
    </source>
</reference>